<dbReference type="AlphaFoldDB" id="K1VME0"/>
<evidence type="ECO:0008006" key="4">
    <source>
        <dbReference type="Google" id="ProtNLM"/>
    </source>
</evidence>
<sequence length="529" mass="56327">MSLLAPAVPAELSPRLGLSSPRTPCTPRTPRTPRTPLTYSPLPSPSLLTTYTQSYTLCPSPTPRITIPHLSYPHLLALILTYADADTLLTFRATSSYFKIWIDGALARHLVFGRRNARAALDRGSLAVTSAGEQAIGVGFFKACAPPERDASPCAMIRISARPSLAATQPPRQRRRSSAGSAAGSAASSTASSAASSAASSTASSTAPSLHPETTQVAEKSEGDRVCDRVCPSDTWRGRKRKKTPTPGVGVQDTLTYARQVVRRCQVLDLVGGVPCSGLLPLLSSLSSVHTVRLRADPRQYPYSEIGAARRVTFSRALGSTSGGLFAPVVLVEDCLRGTLHQVLTVQYDPRHPHLPRLSLQPFALGPRLRTLTVIFRPIREPVRGTVYKRTVCPGMFRQLLAPALACLEQGVSMRIVGLEDMPDAVFGLDAGGSVGGSAGGSAGGSDSAEKVEGEGEGKGRREAAFRLAIAEGWAQRHPEVGRDEALVLGHEAAQGVLIQSAQAYRAEIGEREWAIEAEEESCALAPRF</sequence>
<feature type="region of interest" description="Disordered" evidence="1">
    <location>
        <begin position="162"/>
        <end position="186"/>
    </location>
</feature>
<dbReference type="InParanoid" id="K1VME0"/>
<dbReference type="OrthoDB" id="10677031at2759"/>
<feature type="compositionally biased region" description="Basic and acidic residues" evidence="1">
    <location>
        <begin position="448"/>
        <end position="460"/>
    </location>
</feature>
<organism evidence="2 3">
    <name type="scientific">Trichosporon asahii var. asahii (strain CBS 8904)</name>
    <name type="common">Yeast</name>
    <dbReference type="NCBI Taxonomy" id="1220162"/>
    <lineage>
        <taxon>Eukaryota</taxon>
        <taxon>Fungi</taxon>
        <taxon>Dikarya</taxon>
        <taxon>Basidiomycota</taxon>
        <taxon>Agaricomycotina</taxon>
        <taxon>Tremellomycetes</taxon>
        <taxon>Trichosporonales</taxon>
        <taxon>Trichosporonaceae</taxon>
        <taxon>Trichosporon</taxon>
    </lineage>
</organism>
<accession>K1VME0</accession>
<dbReference type="EMBL" id="AMBO01000401">
    <property type="protein sequence ID" value="EKC97887.1"/>
    <property type="molecule type" value="Genomic_DNA"/>
</dbReference>
<evidence type="ECO:0000256" key="1">
    <source>
        <dbReference type="SAM" id="MobiDB-lite"/>
    </source>
</evidence>
<gene>
    <name evidence="2" type="ORF">A1Q2_07890</name>
</gene>
<feature type="region of interest" description="Disordered" evidence="1">
    <location>
        <begin position="437"/>
        <end position="460"/>
    </location>
</feature>
<reference evidence="2 3" key="1">
    <citation type="journal article" date="2012" name="Eukaryot. Cell">
        <title>Genome sequence of the Trichosporon asahii environmental strain CBS 8904.</title>
        <authorList>
            <person name="Yang R.Y."/>
            <person name="Li H.T."/>
            <person name="Zhu H."/>
            <person name="Zhou G.P."/>
            <person name="Wang M."/>
            <person name="Wang L."/>
        </authorList>
    </citation>
    <scope>NUCLEOTIDE SEQUENCE [LARGE SCALE GENOMIC DNA]</scope>
    <source>
        <strain evidence="2 3">CBS 8904</strain>
    </source>
</reference>
<protein>
    <recommendedName>
        <fullName evidence="4">F-box domain-containing protein</fullName>
    </recommendedName>
</protein>
<dbReference type="Proteomes" id="UP000006757">
    <property type="component" value="Unassembled WGS sequence"/>
</dbReference>
<keyword evidence="3" id="KW-1185">Reference proteome</keyword>
<evidence type="ECO:0000313" key="2">
    <source>
        <dbReference type="EMBL" id="EKC97887.1"/>
    </source>
</evidence>
<feature type="region of interest" description="Disordered" evidence="1">
    <location>
        <begin position="14"/>
        <end position="39"/>
    </location>
</feature>
<feature type="compositionally biased region" description="Low complexity" evidence="1">
    <location>
        <begin position="18"/>
        <end position="39"/>
    </location>
</feature>
<comment type="caution">
    <text evidence="2">The sequence shown here is derived from an EMBL/GenBank/DDBJ whole genome shotgun (WGS) entry which is preliminary data.</text>
</comment>
<proteinExistence type="predicted"/>
<evidence type="ECO:0000313" key="3">
    <source>
        <dbReference type="Proteomes" id="UP000006757"/>
    </source>
</evidence>
<dbReference type="HOGENOM" id="CLU_515049_0_0_1"/>
<feature type="compositionally biased region" description="Basic and acidic residues" evidence="1">
    <location>
        <begin position="219"/>
        <end position="228"/>
    </location>
</feature>
<feature type="region of interest" description="Disordered" evidence="1">
    <location>
        <begin position="199"/>
        <end position="248"/>
    </location>
</feature>
<name>K1VME0_TRIAC</name>